<feature type="domain" description="ABC transporter" evidence="4">
    <location>
        <begin position="13"/>
        <end position="262"/>
    </location>
</feature>
<keyword evidence="2" id="KW-0547">Nucleotide-binding</keyword>
<dbReference type="Proteomes" id="UP000305778">
    <property type="component" value="Unassembled WGS sequence"/>
</dbReference>
<organism evidence="5 6">
    <name type="scientific">Actinacidiphila oryziradicis</name>
    <dbReference type="NCBI Taxonomy" id="2571141"/>
    <lineage>
        <taxon>Bacteria</taxon>
        <taxon>Bacillati</taxon>
        <taxon>Actinomycetota</taxon>
        <taxon>Actinomycetes</taxon>
        <taxon>Kitasatosporales</taxon>
        <taxon>Streptomycetaceae</taxon>
        <taxon>Actinacidiphila</taxon>
    </lineage>
</organism>
<dbReference type="AlphaFoldDB" id="A0A4V5N0B3"/>
<evidence type="ECO:0000313" key="5">
    <source>
        <dbReference type="EMBL" id="TKA11319.1"/>
    </source>
</evidence>
<dbReference type="InterPro" id="IPR015854">
    <property type="entry name" value="ABC_transpr_LolD-like"/>
</dbReference>
<dbReference type="PROSITE" id="PS50893">
    <property type="entry name" value="ABC_TRANSPORTER_2"/>
    <property type="match status" value="1"/>
</dbReference>
<dbReference type="GO" id="GO:0005886">
    <property type="term" value="C:plasma membrane"/>
    <property type="evidence" value="ECO:0007669"/>
    <property type="project" value="TreeGrafter"/>
</dbReference>
<dbReference type="InterPro" id="IPR017911">
    <property type="entry name" value="MacB-like_ATP-bd"/>
</dbReference>
<dbReference type="Pfam" id="PF00005">
    <property type="entry name" value="ABC_tran"/>
    <property type="match status" value="1"/>
</dbReference>
<dbReference type="Gene3D" id="3.40.50.300">
    <property type="entry name" value="P-loop containing nucleotide triphosphate hydrolases"/>
    <property type="match status" value="1"/>
</dbReference>
<name>A0A4V5N0B3_9ACTN</name>
<keyword evidence="3 5" id="KW-0067">ATP-binding</keyword>
<dbReference type="PANTHER" id="PTHR24220">
    <property type="entry name" value="IMPORT ATP-BINDING PROTEIN"/>
    <property type="match status" value="1"/>
</dbReference>
<dbReference type="PANTHER" id="PTHR24220:SF86">
    <property type="entry name" value="ABC TRANSPORTER ABCH.1"/>
    <property type="match status" value="1"/>
</dbReference>
<dbReference type="InterPro" id="IPR003593">
    <property type="entry name" value="AAA+_ATPase"/>
</dbReference>
<evidence type="ECO:0000256" key="2">
    <source>
        <dbReference type="ARBA" id="ARBA00022741"/>
    </source>
</evidence>
<comment type="caution">
    <text evidence="5">The sequence shown here is derived from an EMBL/GenBank/DDBJ whole genome shotgun (WGS) entry which is preliminary data.</text>
</comment>
<evidence type="ECO:0000259" key="4">
    <source>
        <dbReference type="PROSITE" id="PS50893"/>
    </source>
</evidence>
<proteinExistence type="predicted"/>
<dbReference type="SMART" id="SM00382">
    <property type="entry name" value="AAA"/>
    <property type="match status" value="1"/>
</dbReference>
<dbReference type="GO" id="GO:0022857">
    <property type="term" value="F:transmembrane transporter activity"/>
    <property type="evidence" value="ECO:0007669"/>
    <property type="project" value="TreeGrafter"/>
</dbReference>
<dbReference type="FunFam" id="3.40.50.300:FF:000032">
    <property type="entry name" value="Export ABC transporter ATP-binding protein"/>
    <property type="match status" value="1"/>
</dbReference>
<dbReference type="OrthoDB" id="9802264at2"/>
<accession>A0A4V5N0B3</accession>
<evidence type="ECO:0000256" key="3">
    <source>
        <dbReference type="ARBA" id="ARBA00022840"/>
    </source>
</evidence>
<gene>
    <name evidence="5" type="ORF">FCI23_12370</name>
</gene>
<evidence type="ECO:0000313" key="6">
    <source>
        <dbReference type="Proteomes" id="UP000305778"/>
    </source>
</evidence>
<sequence>MTETDPWGPAPVIEVRSLVKSYGEGEGAVHALSGPVDPVTGHRAGIDLTVMQGDLVAIMGSSGSGKSTLMNIVGCLDVPTSGRYLLDGIDVGGLDESQLSLVRNRKIGFIFQSFNLVPRTNALAQVELPLAYAGVKSAERRRRAVAALSVVGLGDRLNHRPNELSGGQQQRVAVARALVTSPAMLLADEPTGNLDSRSTDEVLGIVDRLNATGRTVVLITHEDEVARHAKRVIRLVDGQVVDDVRQAPVDGPPPALRDPEAFTIAHHTTQQAARRATQPDAAWQAALPDTALGGMQR</sequence>
<dbReference type="EMBL" id="SUMC01000009">
    <property type="protein sequence ID" value="TKA11319.1"/>
    <property type="molecule type" value="Genomic_DNA"/>
</dbReference>
<dbReference type="GO" id="GO:0016887">
    <property type="term" value="F:ATP hydrolysis activity"/>
    <property type="evidence" value="ECO:0007669"/>
    <property type="project" value="InterPro"/>
</dbReference>
<protein>
    <submittedName>
        <fullName evidence="5">ABC transporter ATP-binding protein</fullName>
    </submittedName>
</protein>
<evidence type="ECO:0000256" key="1">
    <source>
        <dbReference type="ARBA" id="ARBA00022448"/>
    </source>
</evidence>
<dbReference type="SUPFAM" id="SSF52540">
    <property type="entry name" value="P-loop containing nucleoside triphosphate hydrolases"/>
    <property type="match status" value="1"/>
</dbReference>
<keyword evidence="1" id="KW-0813">Transport</keyword>
<dbReference type="InterPro" id="IPR003439">
    <property type="entry name" value="ABC_transporter-like_ATP-bd"/>
</dbReference>
<dbReference type="InterPro" id="IPR017871">
    <property type="entry name" value="ABC_transporter-like_CS"/>
</dbReference>
<dbReference type="GO" id="GO:0098796">
    <property type="term" value="C:membrane protein complex"/>
    <property type="evidence" value="ECO:0007669"/>
    <property type="project" value="UniProtKB-ARBA"/>
</dbReference>
<keyword evidence="6" id="KW-1185">Reference proteome</keyword>
<dbReference type="CDD" id="cd03255">
    <property type="entry name" value="ABC_MJ0796_LolCDE_FtsE"/>
    <property type="match status" value="1"/>
</dbReference>
<dbReference type="PROSITE" id="PS00211">
    <property type="entry name" value="ABC_TRANSPORTER_1"/>
    <property type="match status" value="1"/>
</dbReference>
<dbReference type="InterPro" id="IPR027417">
    <property type="entry name" value="P-loop_NTPase"/>
</dbReference>
<reference evidence="5 6" key="1">
    <citation type="submission" date="2019-04" db="EMBL/GenBank/DDBJ databases">
        <title>Streptomyces oryziradicis sp. nov., a novel actinomycete isolated from rhizosphere soil of rice (Oryza sativa L.).</title>
        <authorList>
            <person name="Li C."/>
        </authorList>
    </citation>
    <scope>NUCLEOTIDE SEQUENCE [LARGE SCALE GENOMIC DNA]</scope>
    <source>
        <strain evidence="5 6">NEAU-C40</strain>
    </source>
</reference>
<dbReference type="GO" id="GO:0005524">
    <property type="term" value="F:ATP binding"/>
    <property type="evidence" value="ECO:0007669"/>
    <property type="project" value="UniProtKB-KW"/>
</dbReference>